<sequence>MHIRVECYAGYKGEQEPRRLYLGRRPVDVNEILDRWLAPEHAYFKVSDPAGNIYILRHDTTMGFWELTLFDSLHRPGAAGRSGNDAISP</sequence>
<proteinExistence type="predicted"/>
<evidence type="ECO:0000313" key="1">
    <source>
        <dbReference type="EMBL" id="MFC6673258.1"/>
    </source>
</evidence>
<comment type="caution">
    <text evidence="1">The sequence shown here is derived from an EMBL/GenBank/DDBJ whole genome shotgun (WGS) entry which is preliminary data.</text>
</comment>
<reference evidence="2" key="1">
    <citation type="journal article" date="2019" name="Int. J. Syst. Evol. Microbiol.">
        <title>The Global Catalogue of Microorganisms (GCM) 10K type strain sequencing project: providing services to taxonomists for standard genome sequencing and annotation.</title>
        <authorList>
            <consortium name="The Broad Institute Genomics Platform"/>
            <consortium name="The Broad Institute Genome Sequencing Center for Infectious Disease"/>
            <person name="Wu L."/>
            <person name="Ma J."/>
        </authorList>
    </citation>
    <scope>NUCLEOTIDE SEQUENCE [LARGE SCALE GENOMIC DNA]</scope>
    <source>
        <strain evidence="2">NBRC 111756</strain>
    </source>
</reference>
<dbReference type="Proteomes" id="UP001596422">
    <property type="component" value="Unassembled WGS sequence"/>
</dbReference>
<dbReference type="EMBL" id="JBHSWE010000001">
    <property type="protein sequence ID" value="MFC6673258.1"/>
    <property type="molecule type" value="Genomic_DNA"/>
</dbReference>
<gene>
    <name evidence="1" type="ORF">ACFQDL_26595</name>
</gene>
<keyword evidence="2" id="KW-1185">Reference proteome</keyword>
<evidence type="ECO:0008006" key="3">
    <source>
        <dbReference type="Google" id="ProtNLM"/>
    </source>
</evidence>
<dbReference type="RefSeq" id="WP_379911630.1">
    <property type="nucleotide sequence ID" value="NZ_JBHSWE010000001.1"/>
</dbReference>
<organism evidence="1 2">
    <name type="scientific">Marinobacterium aestuariivivens</name>
    <dbReference type="NCBI Taxonomy" id="1698799"/>
    <lineage>
        <taxon>Bacteria</taxon>
        <taxon>Pseudomonadati</taxon>
        <taxon>Pseudomonadota</taxon>
        <taxon>Gammaproteobacteria</taxon>
        <taxon>Oceanospirillales</taxon>
        <taxon>Oceanospirillaceae</taxon>
        <taxon>Marinobacterium</taxon>
    </lineage>
</organism>
<evidence type="ECO:0000313" key="2">
    <source>
        <dbReference type="Proteomes" id="UP001596422"/>
    </source>
</evidence>
<name>A0ABW2A728_9GAMM</name>
<accession>A0ABW2A728</accession>
<protein>
    <recommendedName>
        <fullName evidence="3">FHA domain-containing protein</fullName>
    </recommendedName>
</protein>